<dbReference type="OrthoDB" id="409725at2759"/>
<keyword evidence="16" id="KW-1185">Reference proteome</keyword>
<keyword evidence="8 13" id="KW-0812">Transmembrane</keyword>
<evidence type="ECO:0000256" key="3">
    <source>
        <dbReference type="ARBA" id="ARBA00007809"/>
    </source>
</evidence>
<keyword evidence="11" id="KW-0333">Golgi apparatus</keyword>
<dbReference type="Pfam" id="PF03083">
    <property type="entry name" value="MtN3_slv"/>
    <property type="match status" value="1"/>
</dbReference>
<keyword evidence="10 13" id="KW-1133">Transmembrane helix</keyword>
<feature type="transmembrane region" description="Helical" evidence="13">
    <location>
        <begin position="131"/>
        <end position="153"/>
    </location>
</feature>
<dbReference type="GO" id="GO:0005886">
    <property type="term" value="C:plasma membrane"/>
    <property type="evidence" value="ECO:0007669"/>
    <property type="project" value="UniProtKB-SubCell"/>
</dbReference>
<gene>
    <name evidence="15" type="ORF">PHYPSEUDO_003315</name>
</gene>
<dbReference type="GO" id="GO:0000139">
    <property type="term" value="C:Golgi membrane"/>
    <property type="evidence" value="ECO:0007669"/>
    <property type="project" value="UniProtKB-SubCell"/>
</dbReference>
<keyword evidence="14" id="KW-0732">Signal</keyword>
<feature type="transmembrane region" description="Helical" evidence="13">
    <location>
        <begin position="66"/>
        <end position="87"/>
    </location>
</feature>
<dbReference type="EMBL" id="JAGDFM010000167">
    <property type="protein sequence ID" value="KAG7383773.1"/>
    <property type="molecule type" value="Genomic_DNA"/>
</dbReference>
<dbReference type="PANTHER" id="PTHR10791:SF30">
    <property type="entry name" value="SUGAR TRANSPORTER SWEET1"/>
    <property type="match status" value="1"/>
</dbReference>
<evidence type="ECO:0000256" key="4">
    <source>
        <dbReference type="ARBA" id="ARBA00021741"/>
    </source>
</evidence>
<evidence type="ECO:0000256" key="14">
    <source>
        <dbReference type="SAM" id="SignalP"/>
    </source>
</evidence>
<reference evidence="15" key="1">
    <citation type="submission" date="2021-02" db="EMBL/GenBank/DDBJ databases">
        <authorList>
            <person name="Palmer J.M."/>
        </authorList>
    </citation>
    <scope>NUCLEOTIDE SEQUENCE</scope>
    <source>
        <strain evidence="15">SCRP734</strain>
    </source>
</reference>
<evidence type="ECO:0000256" key="5">
    <source>
        <dbReference type="ARBA" id="ARBA00022448"/>
    </source>
</evidence>
<evidence type="ECO:0000256" key="2">
    <source>
        <dbReference type="ARBA" id="ARBA00004653"/>
    </source>
</evidence>
<dbReference type="GO" id="GO:0051119">
    <property type="term" value="F:sugar transmembrane transporter activity"/>
    <property type="evidence" value="ECO:0007669"/>
    <property type="project" value="InterPro"/>
</dbReference>
<evidence type="ECO:0000256" key="8">
    <source>
        <dbReference type="ARBA" id="ARBA00022692"/>
    </source>
</evidence>
<comment type="subcellular location">
    <subcellularLocation>
        <location evidence="1">Cell membrane</location>
        <topology evidence="1">Multi-pass membrane protein</topology>
    </subcellularLocation>
    <subcellularLocation>
        <location evidence="2">Golgi apparatus membrane</location>
        <topology evidence="2">Multi-pass membrane protein</topology>
    </subcellularLocation>
</comment>
<comment type="caution">
    <text evidence="15">The sequence shown here is derived from an EMBL/GenBank/DDBJ whole genome shotgun (WGS) entry which is preliminary data.</text>
</comment>
<evidence type="ECO:0000256" key="9">
    <source>
        <dbReference type="ARBA" id="ARBA00022737"/>
    </source>
</evidence>
<feature type="chain" id="PRO_5035910831" description="Sugar transporter SWEET1" evidence="14">
    <location>
        <begin position="22"/>
        <end position="234"/>
    </location>
</feature>
<evidence type="ECO:0000313" key="16">
    <source>
        <dbReference type="Proteomes" id="UP000694044"/>
    </source>
</evidence>
<feature type="transmembrane region" description="Helical" evidence="13">
    <location>
        <begin position="99"/>
        <end position="119"/>
    </location>
</feature>
<feature type="transmembrane region" description="Helical" evidence="13">
    <location>
        <begin position="159"/>
        <end position="181"/>
    </location>
</feature>
<dbReference type="InterPro" id="IPR047664">
    <property type="entry name" value="SWEET"/>
</dbReference>
<evidence type="ECO:0000256" key="11">
    <source>
        <dbReference type="ARBA" id="ARBA00023034"/>
    </source>
</evidence>
<evidence type="ECO:0000256" key="12">
    <source>
        <dbReference type="ARBA" id="ARBA00023136"/>
    </source>
</evidence>
<dbReference type="FunFam" id="1.20.1280.290:FF:000004">
    <property type="entry name" value="Sugar transporter SWEET"/>
    <property type="match status" value="1"/>
</dbReference>
<keyword evidence="12 13" id="KW-0472">Membrane</keyword>
<dbReference type="InterPro" id="IPR004316">
    <property type="entry name" value="SWEET_rpt"/>
</dbReference>
<evidence type="ECO:0000256" key="7">
    <source>
        <dbReference type="ARBA" id="ARBA00022597"/>
    </source>
</evidence>
<evidence type="ECO:0000256" key="6">
    <source>
        <dbReference type="ARBA" id="ARBA00022475"/>
    </source>
</evidence>
<evidence type="ECO:0000256" key="1">
    <source>
        <dbReference type="ARBA" id="ARBA00004651"/>
    </source>
</evidence>
<dbReference type="AlphaFoldDB" id="A0A8T1VUU8"/>
<protein>
    <recommendedName>
        <fullName evidence="4">Sugar transporter SWEET1</fullName>
    </recommendedName>
</protein>
<proteinExistence type="inferred from homology"/>
<organism evidence="15 16">
    <name type="scientific">Phytophthora pseudosyringae</name>
    <dbReference type="NCBI Taxonomy" id="221518"/>
    <lineage>
        <taxon>Eukaryota</taxon>
        <taxon>Sar</taxon>
        <taxon>Stramenopiles</taxon>
        <taxon>Oomycota</taxon>
        <taxon>Peronosporomycetes</taxon>
        <taxon>Peronosporales</taxon>
        <taxon>Peronosporaceae</taxon>
        <taxon>Phytophthora</taxon>
    </lineage>
</organism>
<evidence type="ECO:0000313" key="15">
    <source>
        <dbReference type="EMBL" id="KAG7383773.1"/>
    </source>
</evidence>
<feature type="signal peptide" evidence="14">
    <location>
        <begin position="1"/>
        <end position="21"/>
    </location>
</feature>
<accession>A0A8T1VUU8</accession>
<keyword evidence="5" id="KW-0813">Transport</keyword>
<dbReference type="PANTHER" id="PTHR10791">
    <property type="entry name" value="RAG1-ACTIVATING PROTEIN 1"/>
    <property type="match status" value="1"/>
</dbReference>
<keyword evidence="9" id="KW-0677">Repeat</keyword>
<keyword evidence="7" id="KW-0762">Sugar transport</keyword>
<evidence type="ECO:0000256" key="10">
    <source>
        <dbReference type="ARBA" id="ARBA00022989"/>
    </source>
</evidence>
<sequence>MSNWFSAALNAAAAIAQVVLSLSPAPDIYRVHRRRDIGEMAALPLVAMAVNNHLCSELKRKELVKLCSRAFAVHRALTLYFVLGVVGATGQPKADAGTWFRYVGVVVNVWMFASPLGTLKHVVKTKNSASIPINLSVIILVSTLLWLGMGMGILDSDFFIAGINAVGATLSFIQIVVYFYYRPERHEETTIDQQDPVAKDHSVAAIIIASPKGDFSSVDTLTYKRMASPVVPRA</sequence>
<keyword evidence="6" id="KW-1003">Cell membrane</keyword>
<evidence type="ECO:0000256" key="13">
    <source>
        <dbReference type="SAM" id="Phobius"/>
    </source>
</evidence>
<name>A0A8T1VUU8_9STRA</name>
<dbReference type="Proteomes" id="UP000694044">
    <property type="component" value="Unassembled WGS sequence"/>
</dbReference>
<comment type="similarity">
    <text evidence="3">Belongs to the SWEET sugar transporter family.</text>
</comment>